<accession>A0ACB9TFN4</accession>
<evidence type="ECO:0000313" key="1">
    <source>
        <dbReference type="EMBL" id="KAI4465579.1"/>
    </source>
</evidence>
<reference evidence="1" key="1">
    <citation type="submission" date="2022-04" db="EMBL/GenBank/DDBJ databases">
        <title>Chromosome-scale genome assembly of Holotrichia oblita Faldermann.</title>
        <authorList>
            <person name="Rongchong L."/>
        </authorList>
    </citation>
    <scope>NUCLEOTIDE SEQUENCE</scope>
    <source>
        <strain evidence="1">81SQS9</strain>
    </source>
</reference>
<keyword evidence="1" id="KW-0645">Protease</keyword>
<dbReference type="EMBL" id="CM043017">
    <property type="protein sequence ID" value="KAI4465579.1"/>
    <property type="molecule type" value="Genomic_DNA"/>
</dbReference>
<sequence length="1225" mass="140836">MLTKIFAEIFNRNSERWRHRKRRVRTLTIAVGVIIITAIILAIALGVMFCGSKESKEVLYFLSEICITPECIHTASNILKWMDYTVDPCDDFYDFACGNFIKESKIADDETTVSTSSVSDDLVLEQLRALIEQPIQENETKPTALLKNLYRACMNKTRIEEIGLQEVKQLLSYFGGWPVVEGSQWNEDSFDWKDAIFKFEKAGFYTDYLLSVTVDIDEKNSTKRVLNIDQPFLVLSREFLLEGIENKFVQAYHSYMTDIAVIFGAEKGRAFNDMLAAVNFETKLANISYSIEEARDSIALYNPMTIKELAAKFTTIPWLQYINELLSPHVAVTEDEVVIVNSLKYLEEFEKLMLKTDTRVQANYLLWRAVSYSMSYLPDQLRNRRLQYDTVMTGETELVPRWKDCIIQCTSSLSIAADALYVRKYFNERAKKSAQELVYNIKSEFKKTLKHVDWMDEETREHALKKADMMVEYIGYPYELLDDVKLEEYYQGLTVNEASYFKSALNVSLFSNKLSFKKLHQPVNKTDWSTHSEATNVNAFYSPNENSIQFPAGILQGVYFNQDRPNYMNYGGIGFIIGHEITHGFDDDGRKYDVEGNLADWWVHETEAAFVKKAQCIVEQYGSYVVPELGQKLNGISSQGENIADNGGLKQAYLAYDTLVQNQGEEPKLPGLDFNGRQLFWISSANIWCAKTRPEILKQRLAEDFHSPEKFRVLGSLQNSEQFSKDFSCKEGSNMNPIRDAEMDKICLSKECVTTAAKILSYMKPTADPCEDFYDFSCGNFMKMTSIPDTDNSVTAFSEIRTLLTQQLRTVLEEPIENDEPRTFSLAKSYYKSCKDTKTIEQLGFTQAQELLKVFGGWPVVMGKNWDETDFDWLNTLGKIQEEGFYLDFLISVEFLFDEKNSSRYTLRIDEPNLGLHRRYLVNDIQDKVVKGYYDFMVDMAIMFGANATTAKEELLELLKFEVQLAKIKLPGEERHNPKEMFNPMKISTIQEKYNFLPWLKLINNILAPYMTVTDEEVVSLSVPKYVIKLEELIHKTRKRVIANYLIWRVLIMMTTFLTNEVSKRHFILESLLLGQAAETPRWRVCVEEVKARLSTAVGALYVRKYFSKTAKKSMESLISRILNEFEINLDTIDWMDSGTRANALKKLASIHQIIGYPNEYIDDATLDKYHEEINCSPEPNLLASGDLSDLIQILNIPGVSGRWLAPIISKRNLGIMYGALIYIS</sequence>
<keyword evidence="1" id="KW-0482">Metalloprotease</keyword>
<organism evidence="1 2">
    <name type="scientific">Holotrichia oblita</name>
    <name type="common">Chafer beetle</name>
    <dbReference type="NCBI Taxonomy" id="644536"/>
    <lineage>
        <taxon>Eukaryota</taxon>
        <taxon>Metazoa</taxon>
        <taxon>Ecdysozoa</taxon>
        <taxon>Arthropoda</taxon>
        <taxon>Hexapoda</taxon>
        <taxon>Insecta</taxon>
        <taxon>Pterygota</taxon>
        <taxon>Neoptera</taxon>
        <taxon>Endopterygota</taxon>
        <taxon>Coleoptera</taxon>
        <taxon>Polyphaga</taxon>
        <taxon>Scarabaeiformia</taxon>
        <taxon>Scarabaeidae</taxon>
        <taxon>Melolonthinae</taxon>
        <taxon>Holotrichia</taxon>
    </lineage>
</organism>
<proteinExistence type="predicted"/>
<keyword evidence="2" id="KW-1185">Reference proteome</keyword>
<evidence type="ECO:0000313" key="2">
    <source>
        <dbReference type="Proteomes" id="UP001056778"/>
    </source>
</evidence>
<name>A0ACB9TFN4_HOLOL</name>
<comment type="caution">
    <text evidence="1">The sequence shown here is derived from an EMBL/GenBank/DDBJ whole genome shotgun (WGS) entry which is preliminary data.</text>
</comment>
<protein>
    <submittedName>
        <fullName evidence="1">Zinc metalloprotease family m13 neprilysin-related</fullName>
    </submittedName>
</protein>
<keyword evidence="1" id="KW-0378">Hydrolase</keyword>
<gene>
    <name evidence="1" type="ORF">MML48_3g00004894</name>
</gene>
<dbReference type="Proteomes" id="UP001056778">
    <property type="component" value="Chromosome 3"/>
</dbReference>